<dbReference type="InterPro" id="IPR003779">
    <property type="entry name" value="CMD-like"/>
</dbReference>
<dbReference type="Gene3D" id="1.20.1290.10">
    <property type="entry name" value="AhpD-like"/>
    <property type="match status" value="1"/>
</dbReference>
<dbReference type="NCBIfam" id="TIGR00778">
    <property type="entry name" value="ahpD_dom"/>
    <property type="match status" value="1"/>
</dbReference>
<keyword evidence="2" id="KW-0575">Peroxidase</keyword>
<dbReference type="EMBL" id="JBBEGL010000005">
    <property type="protein sequence ID" value="MEJ2888612.1"/>
    <property type="molecule type" value="Genomic_DNA"/>
</dbReference>
<dbReference type="RefSeq" id="WP_337715338.1">
    <property type="nucleotide sequence ID" value="NZ_JBBEGL010000005.1"/>
</dbReference>
<keyword evidence="2" id="KW-0560">Oxidoreductase</keyword>
<organism evidence="2 3">
    <name type="scientific">Actinomycetospora aeridis</name>
    <dbReference type="NCBI Taxonomy" id="3129231"/>
    <lineage>
        <taxon>Bacteria</taxon>
        <taxon>Bacillati</taxon>
        <taxon>Actinomycetota</taxon>
        <taxon>Actinomycetes</taxon>
        <taxon>Pseudonocardiales</taxon>
        <taxon>Pseudonocardiaceae</taxon>
        <taxon>Actinomycetospora</taxon>
    </lineage>
</organism>
<dbReference type="PANTHER" id="PTHR35446">
    <property type="entry name" value="SI:CH211-175M2.5"/>
    <property type="match status" value="1"/>
</dbReference>
<feature type="domain" description="Carboxymuconolactone decarboxylase-like" evidence="1">
    <location>
        <begin position="27"/>
        <end position="87"/>
    </location>
</feature>
<protein>
    <submittedName>
        <fullName evidence="2">Peroxidase-related enzyme</fullName>
    </submittedName>
</protein>
<evidence type="ECO:0000259" key="1">
    <source>
        <dbReference type="Pfam" id="PF02627"/>
    </source>
</evidence>
<sequence length="179" mass="18863">MSHLSSLPPATTLLDAFRAFPEPVAPLLGLHETVMRGDSALTPGQRELIAAYVSGLNDCGYCHGVHAATARAFGVDEDVLAAALADLDSAPLEDGMKPLLHYVGVLTRSPSRVTEADAAAVAAAGWDDRALYDAILVCALFNFMNRVVEGVGIRADEAYAEVSGQRLHDVGYVGLSEVI</sequence>
<name>A0ABU8N8B8_9PSEU</name>
<evidence type="ECO:0000313" key="2">
    <source>
        <dbReference type="EMBL" id="MEJ2888612.1"/>
    </source>
</evidence>
<dbReference type="InterPro" id="IPR029032">
    <property type="entry name" value="AhpD-like"/>
</dbReference>
<comment type="caution">
    <text evidence="2">The sequence shown here is derived from an EMBL/GenBank/DDBJ whole genome shotgun (WGS) entry which is preliminary data.</text>
</comment>
<dbReference type="SUPFAM" id="SSF69118">
    <property type="entry name" value="AhpD-like"/>
    <property type="match status" value="1"/>
</dbReference>
<dbReference type="InterPro" id="IPR004675">
    <property type="entry name" value="AhpD_core"/>
</dbReference>
<dbReference type="NCBIfam" id="TIGR01926">
    <property type="entry name" value="peroxid_rel"/>
    <property type="match status" value="1"/>
</dbReference>
<keyword evidence="3" id="KW-1185">Reference proteome</keyword>
<evidence type="ECO:0000313" key="3">
    <source>
        <dbReference type="Proteomes" id="UP001370100"/>
    </source>
</evidence>
<dbReference type="GO" id="GO:0004601">
    <property type="term" value="F:peroxidase activity"/>
    <property type="evidence" value="ECO:0007669"/>
    <property type="project" value="UniProtKB-KW"/>
</dbReference>
<dbReference type="InterPro" id="IPR010195">
    <property type="entry name" value="Uncharacterised_peroxidase-rel"/>
</dbReference>
<accession>A0ABU8N8B8</accession>
<reference evidence="2 3" key="1">
    <citation type="submission" date="2024-03" db="EMBL/GenBank/DDBJ databases">
        <title>Actinomycetospora sp. OC33-EN06, a novel actinomycete isolated from wild orchid (Aerides multiflora).</title>
        <authorList>
            <person name="Suriyachadkun C."/>
        </authorList>
    </citation>
    <scope>NUCLEOTIDE SEQUENCE [LARGE SCALE GENOMIC DNA]</scope>
    <source>
        <strain evidence="2 3">OC33-EN06</strain>
    </source>
</reference>
<proteinExistence type="predicted"/>
<dbReference type="Pfam" id="PF02627">
    <property type="entry name" value="CMD"/>
    <property type="match status" value="1"/>
</dbReference>
<dbReference type="PANTHER" id="PTHR35446:SF2">
    <property type="entry name" value="CARBOXYMUCONOLACTONE DECARBOXYLASE-LIKE DOMAIN-CONTAINING PROTEIN"/>
    <property type="match status" value="1"/>
</dbReference>
<gene>
    <name evidence="2" type="ORF">WCD41_19290</name>
</gene>
<dbReference type="Proteomes" id="UP001370100">
    <property type="component" value="Unassembled WGS sequence"/>
</dbReference>